<dbReference type="Pfam" id="PF04832">
    <property type="entry name" value="SOUL"/>
    <property type="match status" value="1"/>
</dbReference>
<dbReference type="Gene3D" id="3.20.80.10">
    <property type="entry name" value="Regulatory factor, effector binding domain"/>
    <property type="match status" value="1"/>
</dbReference>
<comment type="caution">
    <text evidence="1">The sequence shown here is derived from an EMBL/GenBank/DDBJ whole genome shotgun (WGS) entry which is preliminary data.</text>
</comment>
<reference evidence="1 2" key="1">
    <citation type="submission" date="2016-08" db="EMBL/GenBank/DDBJ databases">
        <title>New Insights into Marine Group III Euryarchaeota, from dark to light.</title>
        <authorList>
            <person name="Haro-Moreno J.M."/>
            <person name="Rodriguez-Valera F."/>
            <person name="Lopez-Garcia P."/>
            <person name="Moreira D."/>
            <person name="Martin-Cuadrado A.B."/>
        </authorList>
    </citation>
    <scope>NUCLEOTIDE SEQUENCE [LARGE SCALE GENOMIC DNA]</scope>
    <source>
        <strain evidence="1">CG-Epi3</strain>
    </source>
</reference>
<dbReference type="InterPro" id="IPR006917">
    <property type="entry name" value="SOUL_heme-bd"/>
</dbReference>
<dbReference type="InterPro" id="IPR011256">
    <property type="entry name" value="Reg_factor_effector_dom_sf"/>
</dbReference>
<gene>
    <name evidence="1" type="ORF">BEU00_01700</name>
</gene>
<dbReference type="AlphaFoldDB" id="A0A1J5TPG5"/>
<dbReference type="SUPFAM" id="SSF55136">
    <property type="entry name" value="Probable bacterial effector-binding domain"/>
    <property type="match status" value="1"/>
</dbReference>
<accession>A0A1J5TPG5</accession>
<organism evidence="1 2">
    <name type="scientific">Marine Group III euryarchaeote CG-Epi3</name>
    <dbReference type="NCBI Taxonomy" id="1888997"/>
    <lineage>
        <taxon>Archaea</taxon>
        <taxon>Methanobacteriati</taxon>
        <taxon>Thermoplasmatota</taxon>
        <taxon>Thermoplasmata</taxon>
        <taxon>Candidatus Thermoprofundales</taxon>
    </lineage>
</organism>
<dbReference type="Proteomes" id="UP000183138">
    <property type="component" value="Unassembled WGS sequence"/>
</dbReference>
<name>A0A1J5TPG5_9ARCH</name>
<proteinExistence type="predicted"/>
<dbReference type="PANTHER" id="PTHR11220:SF1">
    <property type="entry name" value="HEME-BINDING PROTEIN 2"/>
    <property type="match status" value="1"/>
</dbReference>
<evidence type="ECO:0000313" key="2">
    <source>
        <dbReference type="Proteomes" id="UP000183138"/>
    </source>
</evidence>
<dbReference type="EMBL" id="MIYY01000029">
    <property type="protein sequence ID" value="OIR22826.1"/>
    <property type="molecule type" value="Genomic_DNA"/>
</dbReference>
<protein>
    <submittedName>
        <fullName evidence="1">SOUL heme-binding protein</fullName>
    </submittedName>
</protein>
<dbReference type="PANTHER" id="PTHR11220">
    <property type="entry name" value="HEME-BINDING PROTEIN-RELATED"/>
    <property type="match status" value="1"/>
</dbReference>
<sequence length="168" mass="19324">MLVNESFQKIYSSKVYEIRKYSESLAIQTPTSSQNSGFRKLFDYISGNNRIKKKIQMTTPVTQMENNGVMTMQFYLPSKLNVSNAPEPSRSDIELVVIEGGYYAVTKYSGRATDENFIKHRNLLENQLGNDNISVLSTSIRATYNGPFTLPMFRRNEVMFKIDYKTNE</sequence>
<evidence type="ECO:0000313" key="1">
    <source>
        <dbReference type="EMBL" id="OIR22826.1"/>
    </source>
</evidence>